<sequence length="474" mass="50114">MVQSGEIIELSAKEQARLTRSGELTAVELLDAHLAEVGRRNPEINAIVALDEELAHAHARRVDALPAERRGVLHGVPTAVKDFGHVTGFPNTLGHRHFADSISDHDDLHVARMRAEGAVFYGKTNIPEVAAGSHSVNRVYGTTRNPHDPSRSAGGSSGGAAAALAANFTAIADGSDMGGSLRNPAGFCGVVGMRPTPGVVPNADSPNVFDPLATAGPMARTIDDTALLLSVMNGETRDVPCAPVLDRARLLDLRERDLSGVRIAYAPDLGGLVEVEPAIRAVLDDVARSLEGAGAIVEEGCPDLRGSDETFRTLRAAVFASAWGPLLEAEPENFNDFVTGNIREGALISGADVMRAYTELTRLTRAAAHYFTGTDLVLAPVTQVLPFPVEWDWVREVNGTPMTDYLDWMRAAWLFTPLGVPALSLPAGYAGHLPVGAQLVAGPRRDVELLELARAIESLLAVPAANPVATSVAG</sequence>
<dbReference type="InterPro" id="IPR020556">
    <property type="entry name" value="Amidase_CS"/>
</dbReference>
<dbReference type="PANTHER" id="PTHR11895:SF76">
    <property type="entry name" value="INDOLEACETAMIDE HYDROLASE"/>
    <property type="match status" value="1"/>
</dbReference>
<keyword evidence="3" id="KW-1185">Reference proteome</keyword>
<dbReference type="PROSITE" id="PS00571">
    <property type="entry name" value="AMIDASES"/>
    <property type="match status" value="1"/>
</dbReference>
<comment type="caution">
    <text evidence="2">The sequence shown here is derived from an EMBL/GenBank/DDBJ whole genome shotgun (WGS) entry which is preliminary data.</text>
</comment>
<evidence type="ECO:0000313" key="2">
    <source>
        <dbReference type="EMBL" id="MDQ4213612.1"/>
    </source>
</evidence>
<dbReference type="SUPFAM" id="SSF75304">
    <property type="entry name" value="Amidase signature (AS) enzymes"/>
    <property type="match status" value="1"/>
</dbReference>
<dbReference type="InterPro" id="IPR036928">
    <property type="entry name" value="AS_sf"/>
</dbReference>
<dbReference type="Pfam" id="PF01425">
    <property type="entry name" value="Amidase"/>
    <property type="match status" value="1"/>
</dbReference>
<dbReference type="RefSeq" id="WP_308488553.1">
    <property type="nucleotide sequence ID" value="NZ_JAVFCB010000003.1"/>
</dbReference>
<name>A0ABU0XES8_9MICO</name>
<organism evidence="2 3">
    <name type="scientific">Microbacterium capsulatum</name>
    <dbReference type="NCBI Taxonomy" id="3041921"/>
    <lineage>
        <taxon>Bacteria</taxon>
        <taxon>Bacillati</taxon>
        <taxon>Actinomycetota</taxon>
        <taxon>Actinomycetes</taxon>
        <taxon>Micrococcales</taxon>
        <taxon>Microbacteriaceae</taxon>
        <taxon>Microbacterium</taxon>
    </lineage>
</organism>
<protein>
    <submittedName>
        <fullName evidence="2">Amidase family protein</fullName>
    </submittedName>
</protein>
<dbReference type="EMBL" id="JAVFCB010000003">
    <property type="protein sequence ID" value="MDQ4213612.1"/>
    <property type="molecule type" value="Genomic_DNA"/>
</dbReference>
<evidence type="ECO:0000313" key="3">
    <source>
        <dbReference type="Proteomes" id="UP001230289"/>
    </source>
</evidence>
<accession>A0ABU0XES8</accession>
<dbReference type="PANTHER" id="PTHR11895">
    <property type="entry name" value="TRANSAMIDASE"/>
    <property type="match status" value="1"/>
</dbReference>
<proteinExistence type="predicted"/>
<dbReference type="InterPro" id="IPR023631">
    <property type="entry name" value="Amidase_dom"/>
</dbReference>
<reference evidence="2 3" key="1">
    <citation type="submission" date="2023-08" db="EMBL/GenBank/DDBJ databases">
        <title>Microbacterium sp. nov., isolated from a waste landfill.</title>
        <authorList>
            <person name="Wen W."/>
        </authorList>
    </citation>
    <scope>NUCLEOTIDE SEQUENCE [LARGE SCALE GENOMIC DNA]</scope>
    <source>
        <strain evidence="2 3">ASV81</strain>
    </source>
</reference>
<dbReference type="Gene3D" id="3.90.1300.10">
    <property type="entry name" value="Amidase signature (AS) domain"/>
    <property type="match status" value="1"/>
</dbReference>
<feature type="domain" description="Amidase" evidence="1">
    <location>
        <begin position="28"/>
        <end position="450"/>
    </location>
</feature>
<dbReference type="InterPro" id="IPR000120">
    <property type="entry name" value="Amidase"/>
</dbReference>
<evidence type="ECO:0000259" key="1">
    <source>
        <dbReference type="Pfam" id="PF01425"/>
    </source>
</evidence>
<dbReference type="Proteomes" id="UP001230289">
    <property type="component" value="Unassembled WGS sequence"/>
</dbReference>
<gene>
    <name evidence="2" type="ORF">RBR11_06750</name>
</gene>